<feature type="compositionally biased region" description="Low complexity" evidence="10">
    <location>
        <begin position="135"/>
        <end position="150"/>
    </location>
</feature>
<keyword evidence="5" id="KW-0472">Membrane</keyword>
<keyword evidence="6 11" id="KW-0732">Signal</keyword>
<name>A0A1W2TGA0_ROSNE</name>
<evidence type="ECO:0000259" key="12">
    <source>
        <dbReference type="PROSITE" id="PS52012"/>
    </source>
</evidence>
<keyword evidence="9" id="KW-0408">Iron</keyword>
<proteinExistence type="inferred from homology"/>
<comment type="subcellular location">
    <subcellularLocation>
        <location evidence="1">Membrane</location>
        <topology evidence="1">Lipid-anchor</topology>
        <topology evidence="1">GPI-anchor</topology>
    </subcellularLocation>
    <subcellularLocation>
        <location evidence="2">Secreted</location>
    </subcellularLocation>
</comment>
<organism evidence="13">
    <name type="scientific">Rosellinia necatrix</name>
    <name type="common">White root-rot fungus</name>
    <dbReference type="NCBI Taxonomy" id="77044"/>
    <lineage>
        <taxon>Eukaryota</taxon>
        <taxon>Fungi</taxon>
        <taxon>Dikarya</taxon>
        <taxon>Ascomycota</taxon>
        <taxon>Pezizomycotina</taxon>
        <taxon>Sordariomycetes</taxon>
        <taxon>Xylariomycetidae</taxon>
        <taxon>Xylariales</taxon>
        <taxon>Xylariaceae</taxon>
        <taxon>Rosellinia</taxon>
    </lineage>
</organism>
<sequence>MKSFLILAAAALVYAQADSTGYFPGEPSCALPCLSAAITEAGCQLSDIACQCGPTKAVIAGQVAGCLLTSCTNPTDLGQAANAGEAVCSSFFAGELSFTSPDSTAMTPTPVPGSSSAATGTSVIMTNPPTPTPTPSGSGSGSSSAPTSSGFMNITSGATSSGITHTDTLINPSTLTGSLTGEPSSTPTGAGATQGRLAAGVLAGIAGAIAFL</sequence>
<evidence type="ECO:0000256" key="1">
    <source>
        <dbReference type="ARBA" id="ARBA00004589"/>
    </source>
</evidence>
<evidence type="ECO:0000256" key="10">
    <source>
        <dbReference type="SAM" id="MobiDB-lite"/>
    </source>
</evidence>
<comment type="similarity">
    <text evidence="3">Belongs to the RBT5 family.</text>
</comment>
<keyword evidence="5" id="KW-0336">GPI-anchor</keyword>
<keyword evidence="9" id="KW-0349">Heme</keyword>
<keyword evidence="8" id="KW-0449">Lipoprotein</keyword>
<dbReference type="EMBL" id="DF977468">
    <property type="protein sequence ID" value="GAP87130.1"/>
    <property type="molecule type" value="Genomic_DNA"/>
</dbReference>
<evidence type="ECO:0000256" key="2">
    <source>
        <dbReference type="ARBA" id="ARBA00004613"/>
    </source>
</evidence>
<evidence type="ECO:0000256" key="11">
    <source>
        <dbReference type="SAM" id="SignalP"/>
    </source>
</evidence>
<dbReference type="Proteomes" id="UP000054516">
    <property type="component" value="Unassembled WGS sequence"/>
</dbReference>
<accession>A0A1W2TGA0</accession>
<gene>
    <name evidence="13" type="ORF">SAMD00023353_2301500</name>
</gene>
<evidence type="ECO:0000256" key="8">
    <source>
        <dbReference type="ARBA" id="ARBA00023288"/>
    </source>
</evidence>
<feature type="disulfide bond" evidence="9">
    <location>
        <begin position="43"/>
        <end position="50"/>
    </location>
</feature>
<keyword evidence="9" id="KW-0479">Metal-binding</keyword>
<feature type="binding site" description="axial binding residue" evidence="9">
    <location>
        <position position="47"/>
    </location>
    <ligand>
        <name>heme</name>
        <dbReference type="ChEBI" id="CHEBI:30413"/>
    </ligand>
    <ligandPart>
        <name>Fe</name>
        <dbReference type="ChEBI" id="CHEBI:18248"/>
    </ligandPart>
</feature>
<feature type="domain" description="CFEM" evidence="12">
    <location>
        <begin position="1"/>
        <end position="115"/>
    </location>
</feature>
<keyword evidence="7 9" id="KW-1015">Disulfide bond</keyword>
<dbReference type="PROSITE" id="PS52012">
    <property type="entry name" value="CFEM"/>
    <property type="match status" value="1"/>
</dbReference>
<keyword evidence="4" id="KW-0964">Secreted</keyword>
<feature type="compositionally biased region" description="Polar residues" evidence="10">
    <location>
        <begin position="151"/>
        <end position="188"/>
    </location>
</feature>
<comment type="caution">
    <text evidence="9">Lacks conserved residue(s) required for the propagation of feature annotation.</text>
</comment>
<dbReference type="OrthoDB" id="3559948at2759"/>
<dbReference type="GO" id="GO:0098552">
    <property type="term" value="C:side of membrane"/>
    <property type="evidence" value="ECO:0007669"/>
    <property type="project" value="UniProtKB-KW"/>
</dbReference>
<dbReference type="AlphaFoldDB" id="A0A1W2TGA0"/>
<evidence type="ECO:0000256" key="9">
    <source>
        <dbReference type="PROSITE-ProRule" id="PRU01356"/>
    </source>
</evidence>
<keyword evidence="14" id="KW-1185">Reference proteome</keyword>
<evidence type="ECO:0000256" key="3">
    <source>
        <dbReference type="ARBA" id="ARBA00010031"/>
    </source>
</evidence>
<feature type="region of interest" description="Disordered" evidence="10">
    <location>
        <begin position="103"/>
        <end position="192"/>
    </location>
</feature>
<reference evidence="13" key="1">
    <citation type="submission" date="2016-03" db="EMBL/GenBank/DDBJ databases">
        <title>Draft genome sequence of Rosellinia necatrix.</title>
        <authorList>
            <person name="Kanematsu S."/>
        </authorList>
    </citation>
    <scope>NUCLEOTIDE SEQUENCE [LARGE SCALE GENOMIC DNA]</scope>
    <source>
        <strain evidence="13">W97</strain>
    </source>
</reference>
<evidence type="ECO:0000313" key="14">
    <source>
        <dbReference type="Proteomes" id="UP000054516"/>
    </source>
</evidence>
<evidence type="ECO:0000256" key="5">
    <source>
        <dbReference type="ARBA" id="ARBA00022622"/>
    </source>
</evidence>
<dbReference type="GO" id="GO:0046872">
    <property type="term" value="F:metal ion binding"/>
    <property type="evidence" value="ECO:0007669"/>
    <property type="project" value="UniProtKB-UniRule"/>
</dbReference>
<dbReference type="GO" id="GO:0005576">
    <property type="term" value="C:extracellular region"/>
    <property type="evidence" value="ECO:0007669"/>
    <property type="project" value="UniProtKB-SubCell"/>
</dbReference>
<dbReference type="Pfam" id="PF05730">
    <property type="entry name" value="CFEM"/>
    <property type="match status" value="1"/>
</dbReference>
<keyword evidence="5" id="KW-0325">Glycoprotein</keyword>
<evidence type="ECO:0000256" key="7">
    <source>
        <dbReference type="ARBA" id="ARBA00023157"/>
    </source>
</evidence>
<dbReference type="SMART" id="SM00747">
    <property type="entry name" value="CFEM"/>
    <property type="match status" value="1"/>
</dbReference>
<dbReference type="OMA" id="ITEAGCQ"/>
<dbReference type="InterPro" id="IPR008427">
    <property type="entry name" value="Extracellular_membr_CFEM_dom"/>
</dbReference>
<feature type="signal peptide" evidence="11">
    <location>
        <begin position="1"/>
        <end position="17"/>
    </location>
</feature>
<evidence type="ECO:0000256" key="4">
    <source>
        <dbReference type="ARBA" id="ARBA00022525"/>
    </source>
</evidence>
<feature type="compositionally biased region" description="Polar residues" evidence="10">
    <location>
        <begin position="103"/>
        <end position="127"/>
    </location>
</feature>
<dbReference type="STRING" id="77044.A0A1W2TGA0"/>
<evidence type="ECO:0000313" key="13">
    <source>
        <dbReference type="EMBL" id="GAP87130.1"/>
    </source>
</evidence>
<feature type="chain" id="PRO_5010721716" evidence="11">
    <location>
        <begin position="18"/>
        <end position="212"/>
    </location>
</feature>
<evidence type="ECO:0000256" key="6">
    <source>
        <dbReference type="ARBA" id="ARBA00022729"/>
    </source>
</evidence>
<protein>
    <submittedName>
        <fullName evidence="13">Putative cell wall protein</fullName>
    </submittedName>
</protein>